<evidence type="ECO:0000313" key="1">
    <source>
        <dbReference type="EMBL" id="GES90991.1"/>
    </source>
</evidence>
<accession>A0A8H3LRT0</accession>
<dbReference type="Proteomes" id="UP000615446">
    <property type="component" value="Unassembled WGS sequence"/>
</dbReference>
<gene>
    <name evidence="1" type="ORF">RCL2_001782300</name>
</gene>
<dbReference type="AlphaFoldDB" id="A0A8H3LRT0"/>
<protein>
    <submittedName>
        <fullName evidence="1">Uncharacterized protein</fullName>
    </submittedName>
</protein>
<reference evidence="1" key="1">
    <citation type="submission" date="2019-10" db="EMBL/GenBank/DDBJ databases">
        <title>Conservation and host-specific expression of non-tandemly repeated heterogenous ribosome RNA gene in arbuscular mycorrhizal fungi.</title>
        <authorList>
            <person name="Maeda T."/>
            <person name="Kobayashi Y."/>
            <person name="Nakagawa T."/>
            <person name="Ezawa T."/>
            <person name="Yamaguchi K."/>
            <person name="Bino T."/>
            <person name="Nishimoto Y."/>
            <person name="Shigenobu S."/>
            <person name="Kawaguchi M."/>
        </authorList>
    </citation>
    <scope>NUCLEOTIDE SEQUENCE</scope>
    <source>
        <strain evidence="1">HR1</strain>
    </source>
</reference>
<dbReference type="EMBL" id="BLAL01000197">
    <property type="protein sequence ID" value="GES90991.1"/>
    <property type="molecule type" value="Genomic_DNA"/>
</dbReference>
<name>A0A8H3LRT0_9GLOM</name>
<evidence type="ECO:0000313" key="2">
    <source>
        <dbReference type="Proteomes" id="UP000615446"/>
    </source>
</evidence>
<organism evidence="1 2">
    <name type="scientific">Rhizophagus clarus</name>
    <dbReference type="NCBI Taxonomy" id="94130"/>
    <lineage>
        <taxon>Eukaryota</taxon>
        <taxon>Fungi</taxon>
        <taxon>Fungi incertae sedis</taxon>
        <taxon>Mucoromycota</taxon>
        <taxon>Glomeromycotina</taxon>
        <taxon>Glomeromycetes</taxon>
        <taxon>Glomerales</taxon>
        <taxon>Glomeraceae</taxon>
        <taxon>Rhizophagus</taxon>
    </lineage>
</organism>
<proteinExistence type="predicted"/>
<sequence>MTPDFISAFRDFLSQVGDDLHCEKQDINHVVVCGSSANCPAKNLRKARCLPAQIMILSVLTSVIDKKHGPVVDSNEAMCCEYISTILHTIVSLLDGLVIAPQMNITVRVIYDEVFDTILQIYSTSRTEYRILLTEDALEDPTK</sequence>
<comment type="caution">
    <text evidence="1">The sequence shown here is derived from an EMBL/GenBank/DDBJ whole genome shotgun (WGS) entry which is preliminary data.</text>
</comment>